<accession>A0A931HG66</accession>
<keyword evidence="2" id="KW-1185">Reference proteome</keyword>
<organism evidence="1 2">
    <name type="scientific">Novosphingobium aureum</name>
    <dbReference type="NCBI Taxonomy" id="2792964"/>
    <lineage>
        <taxon>Bacteria</taxon>
        <taxon>Pseudomonadati</taxon>
        <taxon>Pseudomonadota</taxon>
        <taxon>Alphaproteobacteria</taxon>
        <taxon>Sphingomonadales</taxon>
        <taxon>Sphingomonadaceae</taxon>
        <taxon>Novosphingobium</taxon>
    </lineage>
</organism>
<protein>
    <submittedName>
        <fullName evidence="1">Uncharacterized protein</fullName>
    </submittedName>
</protein>
<gene>
    <name evidence="1" type="ORF">I5E68_19985</name>
</gene>
<sequence length="94" mass="10110">MAVSPTTNMPEAWASAIADVNALHQQLTSAADSIHTLEDRLIASEHHQVDLPTSTLAGATCQLDRLWEDQLHSNDRASSQKPAILDGLQRIAAA</sequence>
<dbReference type="AlphaFoldDB" id="A0A931HG66"/>
<dbReference type="EMBL" id="JADZGI010000018">
    <property type="protein sequence ID" value="MBH0115217.1"/>
    <property type="molecule type" value="Genomic_DNA"/>
</dbReference>
<dbReference type="Proteomes" id="UP000617634">
    <property type="component" value="Unassembled WGS sequence"/>
</dbReference>
<dbReference type="RefSeq" id="WP_197167480.1">
    <property type="nucleotide sequence ID" value="NZ_JADZGI010000018.1"/>
</dbReference>
<comment type="caution">
    <text evidence="1">The sequence shown here is derived from an EMBL/GenBank/DDBJ whole genome shotgun (WGS) entry which is preliminary data.</text>
</comment>
<proteinExistence type="predicted"/>
<name>A0A931HG66_9SPHN</name>
<evidence type="ECO:0000313" key="1">
    <source>
        <dbReference type="EMBL" id="MBH0115217.1"/>
    </source>
</evidence>
<evidence type="ECO:0000313" key="2">
    <source>
        <dbReference type="Proteomes" id="UP000617634"/>
    </source>
</evidence>
<reference evidence="1" key="1">
    <citation type="submission" date="2020-11" db="EMBL/GenBank/DDBJ databases">
        <title>Novosphingobium aureum sp. nov., a marine bacterium isolated from sediment of a salt flat.</title>
        <authorList>
            <person name="Yoo Y."/>
            <person name="Kim J.-J."/>
        </authorList>
    </citation>
    <scope>NUCLEOTIDE SEQUENCE</scope>
    <source>
        <strain evidence="1">YJ-S2-02</strain>
    </source>
</reference>